<evidence type="ECO:0000256" key="14">
    <source>
        <dbReference type="ARBA" id="ARBA00022989"/>
    </source>
</evidence>
<evidence type="ECO:0000256" key="7">
    <source>
        <dbReference type="ARBA" id="ARBA00022692"/>
    </source>
</evidence>
<accession>A0A2U3D9C1</accession>
<keyword evidence="12" id="KW-0460">Magnesium</keyword>
<feature type="transmembrane region" description="Helical" evidence="19">
    <location>
        <begin position="396"/>
        <end position="415"/>
    </location>
</feature>
<dbReference type="Gene3D" id="3.40.1110.10">
    <property type="entry name" value="Calcium-transporting ATPase, cytoplasmic domain N"/>
    <property type="match status" value="1"/>
</dbReference>
<evidence type="ECO:0000256" key="9">
    <source>
        <dbReference type="ARBA" id="ARBA00022741"/>
    </source>
</evidence>
<dbReference type="InterPro" id="IPR036412">
    <property type="entry name" value="HAD-like_sf"/>
</dbReference>
<feature type="domain" description="HMA" evidence="20">
    <location>
        <begin position="67"/>
        <end position="133"/>
    </location>
</feature>
<dbReference type="InterPro" id="IPR008250">
    <property type="entry name" value="ATPase_P-typ_transduc_dom_A_sf"/>
</dbReference>
<evidence type="ECO:0000256" key="8">
    <source>
        <dbReference type="ARBA" id="ARBA00022723"/>
    </source>
</evidence>
<evidence type="ECO:0000256" key="11">
    <source>
        <dbReference type="ARBA" id="ARBA00022840"/>
    </source>
</evidence>
<evidence type="ECO:0000256" key="12">
    <source>
        <dbReference type="ARBA" id="ARBA00022842"/>
    </source>
</evidence>
<dbReference type="GO" id="GO:0005507">
    <property type="term" value="F:copper ion binding"/>
    <property type="evidence" value="ECO:0007669"/>
    <property type="project" value="TreeGrafter"/>
</dbReference>
<dbReference type="AlphaFoldDB" id="A0A2U3D9C1"/>
<name>A0A2U3D9C1_SULT2</name>
<evidence type="ECO:0000256" key="4">
    <source>
        <dbReference type="ARBA" id="ARBA00022448"/>
    </source>
</evidence>
<dbReference type="Pfam" id="PF00403">
    <property type="entry name" value="HMA"/>
    <property type="match status" value="1"/>
</dbReference>
<dbReference type="InterPro" id="IPR044492">
    <property type="entry name" value="P_typ_ATPase_HD_dom"/>
</dbReference>
<dbReference type="InterPro" id="IPR036163">
    <property type="entry name" value="HMA_dom_sf"/>
</dbReference>
<dbReference type="InterPro" id="IPR027256">
    <property type="entry name" value="P-typ_ATPase_IB"/>
</dbReference>
<keyword evidence="15" id="KW-0186">Copper</keyword>
<dbReference type="PROSITE" id="PS50846">
    <property type="entry name" value="HMA_2"/>
    <property type="match status" value="1"/>
</dbReference>
<dbReference type="Gene3D" id="3.40.50.1000">
    <property type="entry name" value="HAD superfamily/HAD-like"/>
    <property type="match status" value="1"/>
</dbReference>
<dbReference type="GO" id="GO:0016887">
    <property type="term" value="F:ATP hydrolysis activity"/>
    <property type="evidence" value="ECO:0007669"/>
    <property type="project" value="InterPro"/>
</dbReference>
<keyword evidence="5 19" id="KW-1003">Cell membrane</keyword>
<organism evidence="21 22">
    <name type="scientific">Sulfoacidibacillus thermotolerans</name>
    <name type="common">Acidibacillus sulfuroxidans</name>
    <dbReference type="NCBI Taxonomy" id="1765684"/>
    <lineage>
        <taxon>Bacteria</taxon>
        <taxon>Bacillati</taxon>
        <taxon>Bacillota</taxon>
        <taxon>Bacilli</taxon>
        <taxon>Bacillales</taxon>
        <taxon>Alicyclobacillaceae</taxon>
        <taxon>Sulfoacidibacillus</taxon>
    </lineage>
</organism>
<dbReference type="CDD" id="cd00371">
    <property type="entry name" value="HMA"/>
    <property type="match status" value="1"/>
</dbReference>
<dbReference type="GO" id="GO:0043682">
    <property type="term" value="F:P-type divalent copper transporter activity"/>
    <property type="evidence" value="ECO:0007669"/>
    <property type="project" value="TreeGrafter"/>
</dbReference>
<comment type="subcellular location">
    <subcellularLocation>
        <location evidence="1">Cell membrane</location>
        <topology evidence="1">Multi-pass membrane protein</topology>
    </subcellularLocation>
</comment>
<keyword evidence="4" id="KW-0813">Transport</keyword>
<dbReference type="PRINTS" id="PR00119">
    <property type="entry name" value="CATATPASE"/>
</dbReference>
<dbReference type="SFLD" id="SFLDS00003">
    <property type="entry name" value="Haloacid_Dehalogenase"/>
    <property type="match status" value="1"/>
</dbReference>
<evidence type="ECO:0000256" key="18">
    <source>
        <dbReference type="ARBA" id="ARBA00049289"/>
    </source>
</evidence>
<dbReference type="PANTHER" id="PTHR43520">
    <property type="entry name" value="ATP7, ISOFORM B"/>
    <property type="match status" value="1"/>
</dbReference>
<dbReference type="Proteomes" id="UP000245380">
    <property type="component" value="Unassembled WGS sequence"/>
</dbReference>
<feature type="transmembrane region" description="Helical" evidence="19">
    <location>
        <begin position="244"/>
        <end position="260"/>
    </location>
</feature>
<evidence type="ECO:0000256" key="5">
    <source>
        <dbReference type="ARBA" id="ARBA00022475"/>
    </source>
</evidence>
<dbReference type="InterPro" id="IPR023299">
    <property type="entry name" value="ATPase_P-typ_cyto_dom_N"/>
</dbReference>
<dbReference type="SUPFAM" id="SSF55008">
    <property type="entry name" value="HMA, heavy metal-associated domain"/>
    <property type="match status" value="1"/>
</dbReference>
<dbReference type="SFLD" id="SFLDF00027">
    <property type="entry name" value="p-type_atpase"/>
    <property type="match status" value="1"/>
</dbReference>
<keyword evidence="7 19" id="KW-0812">Transmembrane</keyword>
<feature type="transmembrane region" description="Helical" evidence="19">
    <location>
        <begin position="783"/>
        <end position="803"/>
    </location>
</feature>
<evidence type="ECO:0000256" key="3">
    <source>
        <dbReference type="ARBA" id="ARBA00012517"/>
    </source>
</evidence>
<feature type="transmembrane region" description="Helical" evidence="19">
    <location>
        <begin position="183"/>
        <end position="205"/>
    </location>
</feature>
<evidence type="ECO:0000256" key="17">
    <source>
        <dbReference type="ARBA" id="ARBA00023136"/>
    </source>
</evidence>
<evidence type="ECO:0000256" key="16">
    <source>
        <dbReference type="ARBA" id="ARBA00023065"/>
    </source>
</evidence>
<keyword evidence="16" id="KW-0406">Ion transport</keyword>
<keyword evidence="8 19" id="KW-0479">Metal-binding</keyword>
<dbReference type="EMBL" id="MPDK01000008">
    <property type="protein sequence ID" value="PWI57879.1"/>
    <property type="molecule type" value="Genomic_DNA"/>
</dbReference>
<sequence>MCGQTVRLPIPSGHHVFCCHGCKELYEVLGEQQVAILKQQPGLRLESIKKESANAQAPSLLQAIDPQRTAFRIEGITCPSCAILIEQVLLRQHGVISAKLDFTESIAEIALDASCISKERVQAEIEKLGYTAHSVIETEEEDFAGAKLLRRFLLALILTAIMMMLSVPIWSEYLPQFPHALRTLVVGFLLGLTSIVLFYSGWPFLRGALASLHNRIPTMDLLVSIGSIAAYGYSVASLLTTQRFLYFDTVGLLITFLLLSRNLEYAARLRALQILHVAKRLIPEEMQVLQNGEIVTKRVEHVLSGEHFVCGHGEVVPVDARLIEGAVLADESILTGEAKRVEKGVRDLVYAGSRLFGERAVLEVVRSTQTLLEQTAQYVRMAQAKQSHWKRLADRILQVFVPFVFAMGLLTFLYWDLIRHIDFATALLRAIAVLVIGCPCALSIATPLAILNGAKKLASLGVLLRSPDALERAGQIQAVVFDKTGTITTGRLSVFDYLPKERSEIFKWIASAELPSEHPIADAFVRKAKELGLTLYPVTSFKELTSWGIQAVVEGRTLQVGASVTSGVVPCEWDAVLARWRTQGLTIVYAVMNGEVFAAISLSDELRTGVLPLIRELKGKGIELAIASGDSESATSLVAQRLEVQHFYARQTALQKADLICSFKNRGIRVAFVGDGVNDSPALVEADLGIALGSSPDIALEAGHLVLAHNDIQAISRILTTARLTFTVIRQNLLWAISYNLLAQLLAVTGIASPALAALAMMLSSVFVLGNSLRVSDFSVRHYLLRVTLIGSFGVVLWLLAFYRV</sequence>
<dbReference type="NCBIfam" id="TIGR01494">
    <property type="entry name" value="ATPase_P-type"/>
    <property type="match status" value="1"/>
</dbReference>
<dbReference type="NCBIfam" id="TIGR01525">
    <property type="entry name" value="ATPase-IB_hvy"/>
    <property type="match status" value="1"/>
</dbReference>
<dbReference type="SUPFAM" id="SSF81665">
    <property type="entry name" value="Calcium ATPase, transmembrane domain M"/>
    <property type="match status" value="1"/>
</dbReference>
<keyword evidence="13" id="KW-1278">Translocase</keyword>
<dbReference type="InterPro" id="IPR059000">
    <property type="entry name" value="ATPase_P-type_domA"/>
</dbReference>
<keyword evidence="22" id="KW-1185">Reference proteome</keyword>
<feature type="transmembrane region" description="Helical" evidence="19">
    <location>
        <begin position="427"/>
        <end position="451"/>
    </location>
</feature>
<dbReference type="InterPro" id="IPR018303">
    <property type="entry name" value="ATPase_P-typ_P_site"/>
</dbReference>
<dbReference type="SUPFAM" id="SSF56784">
    <property type="entry name" value="HAD-like"/>
    <property type="match status" value="1"/>
</dbReference>
<dbReference type="InterPro" id="IPR023298">
    <property type="entry name" value="ATPase_P-typ_TM_dom_sf"/>
</dbReference>
<comment type="catalytic activity">
    <reaction evidence="18">
        <text>Cu(+)(in) + ATP + H2O = Cu(+)(out) + ADP + phosphate + H(+)</text>
        <dbReference type="Rhea" id="RHEA:25792"/>
        <dbReference type="ChEBI" id="CHEBI:15377"/>
        <dbReference type="ChEBI" id="CHEBI:15378"/>
        <dbReference type="ChEBI" id="CHEBI:30616"/>
        <dbReference type="ChEBI" id="CHEBI:43474"/>
        <dbReference type="ChEBI" id="CHEBI:49552"/>
        <dbReference type="ChEBI" id="CHEBI:456216"/>
        <dbReference type="EC" id="7.2.2.8"/>
    </reaction>
</comment>
<dbReference type="InterPro" id="IPR023214">
    <property type="entry name" value="HAD_sf"/>
</dbReference>
<dbReference type="InterPro" id="IPR001757">
    <property type="entry name" value="P_typ_ATPase"/>
</dbReference>
<proteinExistence type="inferred from homology"/>
<dbReference type="Gene3D" id="2.70.150.10">
    <property type="entry name" value="Calcium-transporting ATPase, cytoplasmic transduction domain A"/>
    <property type="match status" value="1"/>
</dbReference>
<comment type="similarity">
    <text evidence="2 19">Belongs to the cation transport ATPase (P-type) (TC 3.A.3) family. Type IB subfamily.</text>
</comment>
<feature type="transmembrane region" description="Helical" evidence="19">
    <location>
        <begin position="152"/>
        <end position="171"/>
    </location>
</feature>
<feature type="transmembrane region" description="Helical" evidence="19">
    <location>
        <begin position="217"/>
        <end position="238"/>
    </location>
</feature>
<dbReference type="GO" id="GO:0005886">
    <property type="term" value="C:plasma membrane"/>
    <property type="evidence" value="ECO:0007669"/>
    <property type="project" value="UniProtKB-SubCell"/>
</dbReference>
<evidence type="ECO:0000313" key="22">
    <source>
        <dbReference type="Proteomes" id="UP000245380"/>
    </source>
</evidence>
<evidence type="ECO:0000256" key="19">
    <source>
        <dbReference type="RuleBase" id="RU362081"/>
    </source>
</evidence>
<evidence type="ECO:0000313" key="21">
    <source>
        <dbReference type="EMBL" id="PWI57879.1"/>
    </source>
</evidence>
<protein>
    <recommendedName>
        <fullName evidence="3">P-type Cu(+) transporter</fullName>
        <ecNumber evidence="3">7.2.2.8</ecNumber>
    </recommendedName>
</protein>
<keyword evidence="6" id="KW-0597">Phosphoprotein</keyword>
<dbReference type="GO" id="GO:0055070">
    <property type="term" value="P:copper ion homeostasis"/>
    <property type="evidence" value="ECO:0007669"/>
    <property type="project" value="TreeGrafter"/>
</dbReference>
<dbReference type="SUPFAM" id="SSF81653">
    <property type="entry name" value="Calcium ATPase, transduction domain A"/>
    <property type="match status" value="1"/>
</dbReference>
<dbReference type="GO" id="GO:0005524">
    <property type="term" value="F:ATP binding"/>
    <property type="evidence" value="ECO:0007669"/>
    <property type="project" value="UniProtKB-UniRule"/>
</dbReference>
<comment type="caution">
    <text evidence="21">The sequence shown here is derived from an EMBL/GenBank/DDBJ whole genome shotgun (WGS) entry which is preliminary data.</text>
</comment>
<evidence type="ECO:0000256" key="15">
    <source>
        <dbReference type="ARBA" id="ARBA00023008"/>
    </source>
</evidence>
<keyword evidence="10" id="KW-0187">Copper transport</keyword>
<evidence type="ECO:0000256" key="2">
    <source>
        <dbReference type="ARBA" id="ARBA00006024"/>
    </source>
</evidence>
<dbReference type="InterPro" id="IPR006121">
    <property type="entry name" value="HMA_dom"/>
</dbReference>
<keyword evidence="9 19" id="KW-0547">Nucleotide-binding</keyword>
<gene>
    <name evidence="21" type="ORF">BM613_06420</name>
</gene>
<dbReference type="Pfam" id="PF00122">
    <property type="entry name" value="E1-E2_ATPase"/>
    <property type="match status" value="1"/>
</dbReference>
<dbReference type="SFLD" id="SFLDG00002">
    <property type="entry name" value="C1.7:_P-type_atpase_like"/>
    <property type="match status" value="1"/>
</dbReference>
<reference evidence="21 22" key="1">
    <citation type="submission" date="2016-11" db="EMBL/GenBank/DDBJ databases">
        <title>Comparative genomics of Acidibacillus ferroxidans species.</title>
        <authorList>
            <person name="Oliveira G."/>
            <person name="Nunes G."/>
            <person name="Oliveira R."/>
            <person name="Araujo F."/>
            <person name="Salim A."/>
            <person name="Scholte L."/>
            <person name="Morais D."/>
            <person name="Nancucheo I."/>
            <person name="Johnson D.B."/>
            <person name="Grail B."/>
            <person name="Bittencourt J."/>
            <person name="Valadares R."/>
        </authorList>
    </citation>
    <scope>NUCLEOTIDE SEQUENCE [LARGE SCALE GENOMIC DNA]</scope>
    <source>
        <strain evidence="21 22">Y002</strain>
    </source>
</reference>
<keyword evidence="14 19" id="KW-1133">Transmembrane helix</keyword>
<evidence type="ECO:0000256" key="1">
    <source>
        <dbReference type="ARBA" id="ARBA00004651"/>
    </source>
</evidence>
<dbReference type="EC" id="7.2.2.8" evidence="3"/>
<dbReference type="Gene3D" id="3.30.70.100">
    <property type="match status" value="1"/>
</dbReference>
<dbReference type="GO" id="GO:0140581">
    <property type="term" value="F:P-type monovalent copper transporter activity"/>
    <property type="evidence" value="ECO:0007669"/>
    <property type="project" value="UniProtKB-EC"/>
</dbReference>
<dbReference type="Pfam" id="PF00702">
    <property type="entry name" value="Hydrolase"/>
    <property type="match status" value="1"/>
</dbReference>
<dbReference type="PROSITE" id="PS00154">
    <property type="entry name" value="ATPASE_E1_E2"/>
    <property type="match status" value="1"/>
</dbReference>
<keyword evidence="17 19" id="KW-0472">Membrane</keyword>
<evidence type="ECO:0000256" key="10">
    <source>
        <dbReference type="ARBA" id="ARBA00022796"/>
    </source>
</evidence>
<evidence type="ECO:0000259" key="20">
    <source>
        <dbReference type="PROSITE" id="PS50846"/>
    </source>
</evidence>
<dbReference type="PANTHER" id="PTHR43520:SF5">
    <property type="entry name" value="CATION-TRANSPORTING P-TYPE ATPASE-RELATED"/>
    <property type="match status" value="1"/>
</dbReference>
<dbReference type="NCBIfam" id="TIGR01511">
    <property type="entry name" value="ATPase-IB1_Cu"/>
    <property type="match status" value="1"/>
</dbReference>
<dbReference type="PROSITE" id="PS01229">
    <property type="entry name" value="COF_2"/>
    <property type="match status" value="1"/>
</dbReference>
<evidence type="ECO:0000256" key="13">
    <source>
        <dbReference type="ARBA" id="ARBA00022967"/>
    </source>
</evidence>
<feature type="transmembrane region" description="Helical" evidence="19">
    <location>
        <begin position="733"/>
        <end position="763"/>
    </location>
</feature>
<keyword evidence="11 19" id="KW-0067">ATP-binding</keyword>
<evidence type="ECO:0000256" key="6">
    <source>
        <dbReference type="ARBA" id="ARBA00022553"/>
    </source>
</evidence>